<dbReference type="Pfam" id="PF13377">
    <property type="entry name" value="Peripla_BP_3"/>
    <property type="match status" value="1"/>
</dbReference>
<evidence type="ECO:0000256" key="2">
    <source>
        <dbReference type="ARBA" id="ARBA00023125"/>
    </source>
</evidence>
<dbReference type="SMART" id="SM00354">
    <property type="entry name" value="HTH_LACI"/>
    <property type="match status" value="1"/>
</dbReference>
<accession>A0A1G6VCR3</accession>
<dbReference type="GO" id="GO:0003700">
    <property type="term" value="F:DNA-binding transcription factor activity"/>
    <property type="evidence" value="ECO:0007669"/>
    <property type="project" value="TreeGrafter"/>
</dbReference>
<dbReference type="Gene3D" id="3.40.50.2300">
    <property type="match status" value="2"/>
</dbReference>
<dbReference type="PANTHER" id="PTHR30146">
    <property type="entry name" value="LACI-RELATED TRANSCRIPTIONAL REPRESSOR"/>
    <property type="match status" value="1"/>
</dbReference>
<dbReference type="GO" id="GO:0000976">
    <property type="term" value="F:transcription cis-regulatory region binding"/>
    <property type="evidence" value="ECO:0007669"/>
    <property type="project" value="TreeGrafter"/>
</dbReference>
<dbReference type="InterPro" id="IPR028082">
    <property type="entry name" value="Peripla_BP_I"/>
</dbReference>
<dbReference type="InterPro" id="IPR010982">
    <property type="entry name" value="Lambda_DNA-bd_dom_sf"/>
</dbReference>
<protein>
    <submittedName>
        <fullName evidence="5">DNA-binding transcriptional regulator, LacI/PurR family</fullName>
    </submittedName>
</protein>
<dbReference type="SUPFAM" id="SSF47413">
    <property type="entry name" value="lambda repressor-like DNA-binding domains"/>
    <property type="match status" value="1"/>
</dbReference>
<dbReference type="CDD" id="cd06267">
    <property type="entry name" value="PBP1_LacI_sugar_binding-like"/>
    <property type="match status" value="1"/>
</dbReference>
<dbReference type="Gene3D" id="1.10.260.40">
    <property type="entry name" value="lambda repressor-like DNA-binding domains"/>
    <property type="match status" value="1"/>
</dbReference>
<organism evidence="5 6">
    <name type="scientific">Auraticoccus monumenti</name>
    <dbReference type="NCBI Taxonomy" id="675864"/>
    <lineage>
        <taxon>Bacteria</taxon>
        <taxon>Bacillati</taxon>
        <taxon>Actinomycetota</taxon>
        <taxon>Actinomycetes</taxon>
        <taxon>Propionibacteriales</taxon>
        <taxon>Propionibacteriaceae</taxon>
        <taxon>Auraticoccus</taxon>
    </lineage>
</organism>
<dbReference type="EMBL" id="LT629688">
    <property type="protein sequence ID" value="SDD51301.1"/>
    <property type="molecule type" value="Genomic_DNA"/>
</dbReference>
<dbReference type="CDD" id="cd01392">
    <property type="entry name" value="HTH_LacI"/>
    <property type="match status" value="1"/>
</dbReference>
<evidence type="ECO:0000313" key="5">
    <source>
        <dbReference type="EMBL" id="SDD51301.1"/>
    </source>
</evidence>
<evidence type="ECO:0000256" key="1">
    <source>
        <dbReference type="ARBA" id="ARBA00023015"/>
    </source>
</evidence>
<dbReference type="PROSITE" id="PS00356">
    <property type="entry name" value="HTH_LACI_1"/>
    <property type="match status" value="1"/>
</dbReference>
<dbReference type="SUPFAM" id="SSF53822">
    <property type="entry name" value="Periplasmic binding protein-like I"/>
    <property type="match status" value="1"/>
</dbReference>
<keyword evidence="3" id="KW-0804">Transcription</keyword>
<dbReference type="InterPro" id="IPR000843">
    <property type="entry name" value="HTH_LacI"/>
</dbReference>
<dbReference type="Proteomes" id="UP000198546">
    <property type="component" value="Chromosome i"/>
</dbReference>
<evidence type="ECO:0000313" key="6">
    <source>
        <dbReference type="Proteomes" id="UP000198546"/>
    </source>
</evidence>
<evidence type="ECO:0000259" key="4">
    <source>
        <dbReference type="PROSITE" id="PS50932"/>
    </source>
</evidence>
<keyword evidence="1" id="KW-0805">Transcription regulation</keyword>
<gene>
    <name evidence="5" type="ORF">SAMN04489747_1116</name>
</gene>
<dbReference type="InterPro" id="IPR046335">
    <property type="entry name" value="LacI/GalR-like_sensor"/>
</dbReference>
<dbReference type="OrthoDB" id="189006at2"/>
<dbReference type="AlphaFoldDB" id="A0A1G6VCR3"/>
<name>A0A1G6VCR3_9ACTN</name>
<sequence>MTARLKDVAARAGVSVKTASNVINDYPHITPATRAKVEAAIRELRYRPNVSARQLKHGKAGFLALAVPAMESPYFAELAALVSAEATRRGYLMLLDTTGADAEAERLVLDGVRSHLIDGVIFSPLALSAEEIADRADRLPMVLLGERGVPPGYDHVAVDSVAAARSVTEHLVSLGRRRVAAIGRESVRGTASVRLDGYQQALAAAGLALAPELVRGVAHYEREDGRRAMHELLALPDPPDAVFCFNDLLAVGALRACAEAGVSVPDQVAVAGFDDIAEGRYSTPALTTVAADLTVLCREALRLLIARIENESTGPESVEVPWTLQVRESTVGRGGLVTAGGVVAEPSASGALVGGGGGSGTVSVGG</sequence>
<evidence type="ECO:0000256" key="3">
    <source>
        <dbReference type="ARBA" id="ARBA00023163"/>
    </source>
</evidence>
<dbReference type="RefSeq" id="WP_090591398.1">
    <property type="nucleotide sequence ID" value="NZ_LT629688.1"/>
</dbReference>
<dbReference type="Pfam" id="PF00356">
    <property type="entry name" value="LacI"/>
    <property type="match status" value="1"/>
</dbReference>
<dbReference type="PANTHER" id="PTHR30146:SF153">
    <property type="entry name" value="LACTOSE OPERON REPRESSOR"/>
    <property type="match status" value="1"/>
</dbReference>
<proteinExistence type="predicted"/>
<reference evidence="5 6" key="1">
    <citation type="submission" date="2016-10" db="EMBL/GenBank/DDBJ databases">
        <authorList>
            <person name="de Groot N.N."/>
        </authorList>
    </citation>
    <scope>NUCLEOTIDE SEQUENCE [LARGE SCALE GENOMIC DNA]</scope>
    <source>
        <strain evidence="5 6">MON 2.2</strain>
    </source>
</reference>
<feature type="domain" description="HTH lacI-type" evidence="4">
    <location>
        <begin position="3"/>
        <end position="57"/>
    </location>
</feature>
<keyword evidence="2 5" id="KW-0238">DNA-binding</keyword>
<keyword evidence="6" id="KW-1185">Reference proteome</keyword>
<dbReference type="PROSITE" id="PS50932">
    <property type="entry name" value="HTH_LACI_2"/>
    <property type="match status" value="1"/>
</dbReference>
<dbReference type="STRING" id="675864.SAMN04489747_1116"/>